<dbReference type="KEGG" id="bapa:BBC0178_015420"/>
<evidence type="ECO:0000313" key="1">
    <source>
        <dbReference type="EMBL" id="AQT43001.1"/>
    </source>
</evidence>
<organism evidence="1 2">
    <name type="scientific">Bartonella apihabitans</name>
    <dbReference type="NCBI Taxonomy" id="2750929"/>
    <lineage>
        <taxon>Bacteria</taxon>
        <taxon>Pseudomonadati</taxon>
        <taxon>Pseudomonadota</taxon>
        <taxon>Alphaproteobacteria</taxon>
        <taxon>Hyphomicrobiales</taxon>
        <taxon>Bartonellaceae</taxon>
        <taxon>Bartonella</taxon>
    </lineage>
</organism>
<dbReference type="AlphaFoldDB" id="A0A1U9MC30"/>
<gene>
    <name evidence="1" type="ORF">BBC0178_015420</name>
</gene>
<sequence length="77" mass="8935">MMVRQSGVPIDKATTLVLNGLKERSAEDQKILDPVFRKIVELAYEEKQFSTNRERIDAAGNFEQTILKRCERRLPRS</sequence>
<proteinExistence type="predicted"/>
<evidence type="ECO:0000313" key="2">
    <source>
        <dbReference type="Proteomes" id="UP000189660"/>
    </source>
</evidence>
<reference evidence="1 2" key="1">
    <citation type="submission" date="2016-11" db="EMBL/GenBank/DDBJ databases">
        <title>Comparative genomics of Bartonella apis.</title>
        <authorList>
            <person name="Engel P."/>
        </authorList>
    </citation>
    <scope>NUCLEOTIDE SEQUENCE [LARGE SCALE GENOMIC DNA]</scope>
    <source>
        <strain evidence="1 2">BBC0178</strain>
    </source>
</reference>
<protein>
    <submittedName>
        <fullName evidence="1">Uncharacterized protein</fullName>
    </submittedName>
</protein>
<keyword evidence="2" id="KW-1185">Reference proteome</keyword>
<dbReference type="Proteomes" id="UP000189660">
    <property type="component" value="Chromosome"/>
</dbReference>
<dbReference type="EMBL" id="CP015820">
    <property type="protein sequence ID" value="AQT43001.1"/>
    <property type="molecule type" value="Genomic_DNA"/>
</dbReference>
<accession>A0A1U9MC30</accession>
<name>A0A1U9MC30_9HYPH</name>